<dbReference type="GO" id="GO:0020037">
    <property type="term" value="F:heme binding"/>
    <property type="evidence" value="ECO:0007669"/>
    <property type="project" value="InterPro"/>
</dbReference>
<dbReference type="GO" id="GO:0004601">
    <property type="term" value="F:peroxidase activity"/>
    <property type="evidence" value="ECO:0007669"/>
    <property type="project" value="InterPro"/>
</dbReference>
<evidence type="ECO:0000256" key="5">
    <source>
        <dbReference type="SAM" id="MobiDB-lite"/>
    </source>
</evidence>
<dbReference type="PANTHER" id="PTHR11903">
    <property type="entry name" value="PROSTAGLANDIN G/H SYNTHASE"/>
    <property type="match status" value="1"/>
</dbReference>
<dbReference type="InterPro" id="IPR034812">
    <property type="entry name" value="Ppo-like_N"/>
</dbReference>
<dbReference type="GeneID" id="25329293"/>
<dbReference type="STRING" id="348802.A0A0D2EI66"/>
<dbReference type="RefSeq" id="XP_013315657.1">
    <property type="nucleotide sequence ID" value="XM_013460203.1"/>
</dbReference>
<keyword evidence="2" id="KW-0223">Dioxygenase</keyword>
<gene>
    <name evidence="6" type="ORF">PV05_07385</name>
</gene>
<keyword evidence="1" id="KW-0479">Metal-binding</keyword>
<proteinExistence type="predicted"/>
<evidence type="ECO:0000256" key="1">
    <source>
        <dbReference type="ARBA" id="ARBA00022723"/>
    </source>
</evidence>
<dbReference type="GO" id="GO:0006979">
    <property type="term" value="P:response to oxidative stress"/>
    <property type="evidence" value="ECO:0007669"/>
    <property type="project" value="InterPro"/>
</dbReference>
<dbReference type="CDD" id="cd09817">
    <property type="entry name" value="linoleate_diol_synthase_like"/>
    <property type="match status" value="1"/>
</dbReference>
<dbReference type="SUPFAM" id="SSF48113">
    <property type="entry name" value="Heme-dependent peroxidases"/>
    <property type="match status" value="1"/>
</dbReference>
<dbReference type="InterPro" id="IPR037120">
    <property type="entry name" value="Haem_peroxidase_sf_animal"/>
</dbReference>
<name>A0A0D2EI66_9EURO</name>
<evidence type="ECO:0000256" key="4">
    <source>
        <dbReference type="ARBA" id="ARBA00023004"/>
    </source>
</evidence>
<evidence type="ECO:0000256" key="2">
    <source>
        <dbReference type="ARBA" id="ARBA00022964"/>
    </source>
</evidence>
<dbReference type="HOGENOM" id="CLU_002329_3_0_1"/>
<dbReference type="OrthoDB" id="823504at2759"/>
<dbReference type="GO" id="GO:0051213">
    <property type="term" value="F:dioxygenase activity"/>
    <property type="evidence" value="ECO:0007669"/>
    <property type="project" value="UniProtKB-KW"/>
</dbReference>
<keyword evidence="7" id="KW-1185">Reference proteome</keyword>
<reference evidence="6 7" key="1">
    <citation type="submission" date="2015-01" db="EMBL/GenBank/DDBJ databases">
        <title>The Genome Sequence of Exophiala xenobiotica CBS118157.</title>
        <authorList>
            <consortium name="The Broad Institute Genomics Platform"/>
            <person name="Cuomo C."/>
            <person name="de Hoog S."/>
            <person name="Gorbushina A."/>
            <person name="Stielow B."/>
            <person name="Teixiera M."/>
            <person name="Abouelleil A."/>
            <person name="Chapman S.B."/>
            <person name="Priest M."/>
            <person name="Young S.K."/>
            <person name="Wortman J."/>
            <person name="Nusbaum C."/>
            <person name="Birren B."/>
        </authorList>
    </citation>
    <scope>NUCLEOTIDE SEQUENCE [LARGE SCALE GENOMIC DNA]</scope>
    <source>
        <strain evidence="6 7">CBS 118157</strain>
    </source>
</reference>
<dbReference type="InterPro" id="IPR010255">
    <property type="entry name" value="Haem_peroxidase_sf"/>
</dbReference>
<dbReference type="GO" id="GO:0006631">
    <property type="term" value="P:fatty acid metabolic process"/>
    <property type="evidence" value="ECO:0007669"/>
    <property type="project" value="UniProtKB-ARBA"/>
</dbReference>
<dbReference type="PROSITE" id="PS50292">
    <property type="entry name" value="PEROXIDASE_3"/>
    <property type="match status" value="1"/>
</dbReference>
<sequence>MSVQSSLDMSTATGMNGSYSQNINGQAVSTGKMQDDLLQLNLEMKNLKYGNEYAGFHGDKLIGDKVTPKGFIAGWENSADDFRRILSFKNLPAIGKVASKLLGGLGVDMKAGAGLVAALSNDSNRRQQLIESQVKTKYDKMLHPPLTYLGDAFQYRQADGKFNNVLNPHLGQAGAPYAKTVPSKTHPLGALPDPGDLFDRLMARQEGGRDSQSGLSAMLVYHATLIIHDIFRTNDKDKNISDSSSYLDLSPLYGYTMEMQRKVRDDKYKLGLLKPDTFAEDRLLRQPPGVCIMLVMYNRYHNYAATQLRRINENGRFSVPGKYQGTQLEAVARQFGKDTTGAGFVDACKRYNDAWKEYHAKQPPLDADKIQLAKALRQIDLDVHLDFKAKEEKREAARIEADKRAKATAESFKNSAESHRLQECQRVLEDYIAQGKRHTNAERKAFEAGYDAAWDKLDDDLFNTARLITCGLYVQVSVHDYLRALMGFHQYDTNFTLDPRMDIDHRSVSRGIGNQVTVEFNLLYRFHCAISQKDEKYTEEFMREKMGFENPKDIPLERFINTMKIVGQLQATHTVEPWEITFGLEHDEKLNFQRNPITGLFDDQQMMDALTAAMDDPISNFGPRNIPKCLKPVEILGIMQARKWEVGTLNDFREFFGMSRHETFESVTGNLEIQNALRDLYEHPDKIELYPGVFCESDKNMGLDPGPSDVDAALWAAIFSDAITLVRSDRFYTVDWNTNSLTSWGMKEVTEDNDVCKSSVFHRLLQRAFPGWFPYNSVRFFHPFYTSQQNARFAKEQGYAHDFKMSMDPVGIDVETQNPIFDVAASAPARPWKPVYLTQADRISAILNDETADFLHPALKELANFPDQMQEIFEQGVRTKKPKAANPANRVREDTEAMIDYFTDIMRYIIKRESITMNNTTYQLDATRDFAIPVTTRYVADFLGFGHLIRSEKNSKAPHSENEIYQHITNCQVFLSYNADETKLLKRRKAFKSSMEFLYNLTLNGNIYEASRSMISQQLFGRKRDNSMTELGFQVAQHVLKYEQSTSKGAAILVFVGLHAAYNSVLAFTSVLNHFLKEMYEQANLQTASSARPAWLQIQDLAFSEDKDSFEVLTKLVSDAERTSIRLPVIRTALEDREFRDKEGKVWTVKKGDTIILDLYRANVEAIKSAKAAGNPPRDADFLNHTSSVTDQFADYDAKHLAAMSVTSMIKTIAQMKNPRRAHDAQGRLKEVNIDASAEGYSNFMAPMRMTRISRQVDMIKENTDDIYTDKILRPATDTFLTAEWDEMVPFPNTWKIRFDGFGKSDYSRDGKPFGALHQPQIDPDALAAPPFYQPQGASHVGGSFADLACICNTPGMPCHCKEPVAAATAAAPAQGRPKDVNGDVEGDGNDDVYGAGTRAAGTSAVTSSIKSKMPADLEPSISTGCGIGK</sequence>
<dbReference type="Pfam" id="PF03098">
    <property type="entry name" value="An_peroxidase"/>
    <property type="match status" value="2"/>
</dbReference>
<organism evidence="6 7">
    <name type="scientific">Exophiala xenobiotica</name>
    <dbReference type="NCBI Taxonomy" id="348802"/>
    <lineage>
        <taxon>Eukaryota</taxon>
        <taxon>Fungi</taxon>
        <taxon>Dikarya</taxon>
        <taxon>Ascomycota</taxon>
        <taxon>Pezizomycotina</taxon>
        <taxon>Eurotiomycetes</taxon>
        <taxon>Chaetothyriomycetidae</taxon>
        <taxon>Chaetothyriales</taxon>
        <taxon>Herpotrichiellaceae</taxon>
        <taxon>Exophiala</taxon>
    </lineage>
</organism>
<dbReference type="EMBL" id="KN847320">
    <property type="protein sequence ID" value="KIW55073.1"/>
    <property type="molecule type" value="Genomic_DNA"/>
</dbReference>
<evidence type="ECO:0000313" key="6">
    <source>
        <dbReference type="EMBL" id="KIW55073.1"/>
    </source>
</evidence>
<dbReference type="Gene3D" id="1.10.640.10">
    <property type="entry name" value="Haem peroxidase domain superfamily, animal type"/>
    <property type="match status" value="1"/>
</dbReference>
<protein>
    <submittedName>
        <fullName evidence="6">Uncharacterized protein</fullName>
    </submittedName>
</protein>
<dbReference type="InterPro" id="IPR019791">
    <property type="entry name" value="Haem_peroxidase_animal"/>
</dbReference>
<feature type="region of interest" description="Disordered" evidence="5">
    <location>
        <begin position="1371"/>
        <end position="1408"/>
    </location>
</feature>
<dbReference type="InterPro" id="IPR050783">
    <property type="entry name" value="Oxylipin_biosynth_metab"/>
</dbReference>
<dbReference type="GO" id="GO:0046872">
    <property type="term" value="F:metal ion binding"/>
    <property type="evidence" value="ECO:0007669"/>
    <property type="project" value="UniProtKB-KW"/>
</dbReference>
<evidence type="ECO:0000313" key="7">
    <source>
        <dbReference type="Proteomes" id="UP000054342"/>
    </source>
</evidence>
<dbReference type="Proteomes" id="UP000054342">
    <property type="component" value="Unassembled WGS sequence"/>
</dbReference>
<evidence type="ECO:0000256" key="3">
    <source>
        <dbReference type="ARBA" id="ARBA00023002"/>
    </source>
</evidence>
<dbReference type="PANTHER" id="PTHR11903:SF13">
    <property type="entry name" value="LINOLEATE 10R-LIPOXYGENASE"/>
    <property type="match status" value="1"/>
</dbReference>
<keyword evidence="4" id="KW-0408">Iron</keyword>
<keyword evidence="3" id="KW-0560">Oxidoreductase</keyword>
<accession>A0A0D2EI66</accession>